<dbReference type="EMBL" id="JXAL01000003">
    <property type="protein sequence ID" value="KIL36921.1"/>
    <property type="molecule type" value="Genomic_DNA"/>
</dbReference>
<dbReference type="SUPFAM" id="SSF56059">
    <property type="entry name" value="Glutathione synthetase ATP-binding domain-like"/>
    <property type="match status" value="1"/>
</dbReference>
<gene>
    <name evidence="1" type="ORF">SD71_04155</name>
</gene>
<keyword evidence="2" id="KW-1185">Reference proteome</keyword>
<protein>
    <recommendedName>
        <fullName evidence="3">ATP-grasp domain-containing protein</fullName>
    </recommendedName>
</protein>
<accession>A0ABR5A7F1</accession>
<dbReference type="Proteomes" id="UP000054526">
    <property type="component" value="Unassembled WGS sequence"/>
</dbReference>
<dbReference type="Gene3D" id="3.30.470.20">
    <property type="entry name" value="ATP-grasp fold, B domain"/>
    <property type="match status" value="1"/>
</dbReference>
<dbReference type="Pfam" id="PF14398">
    <property type="entry name" value="ATPgrasp_YheCD"/>
    <property type="match status" value="1"/>
</dbReference>
<evidence type="ECO:0000313" key="1">
    <source>
        <dbReference type="EMBL" id="KIL36921.1"/>
    </source>
</evidence>
<proteinExistence type="predicted"/>
<evidence type="ECO:0008006" key="3">
    <source>
        <dbReference type="Google" id="ProtNLM"/>
    </source>
</evidence>
<sequence>MKERRGAPLKHNVIRSKMKKGYPLMTDPILSSHFPDTDWFQESSLRKMLRNHTAVYIKPDVGRKGNGVIRLKRLNRYEHEISHGETTIICPSKKLYSELTKMLNPKKNYLVQQGIDLATYRKRPFDVRVVLQKPLNTWRATLMSAKIAPNESSVVTNVAKGAKDLNVYKAINGIDQSVNRPEVLRDLLDVSHQIAQKLDSVFPLRILGLDMGIDKKGKVWFIEANTKPDNVGLENIDRKLYRKYRAAKKWMRKG</sequence>
<organism evidence="1 2">
    <name type="scientific">Cohnella kolymensis</name>
    <dbReference type="NCBI Taxonomy" id="1590652"/>
    <lineage>
        <taxon>Bacteria</taxon>
        <taxon>Bacillati</taxon>
        <taxon>Bacillota</taxon>
        <taxon>Bacilli</taxon>
        <taxon>Bacillales</taxon>
        <taxon>Paenibacillaceae</taxon>
        <taxon>Cohnella</taxon>
    </lineage>
</organism>
<evidence type="ECO:0000313" key="2">
    <source>
        <dbReference type="Proteomes" id="UP000054526"/>
    </source>
</evidence>
<reference evidence="1 2" key="1">
    <citation type="submission" date="2014-12" db="EMBL/GenBank/DDBJ databases">
        <title>Draft genome sequence of Cohnella kolymensis strain B-2846.</title>
        <authorList>
            <person name="Karlyshev A.V."/>
            <person name="Kudryashova E.B."/>
        </authorList>
    </citation>
    <scope>NUCLEOTIDE SEQUENCE [LARGE SCALE GENOMIC DNA]</scope>
    <source>
        <strain evidence="1 2">VKM B-2846</strain>
    </source>
</reference>
<name>A0ABR5A7F1_9BACL</name>
<dbReference type="InterPro" id="IPR026838">
    <property type="entry name" value="YheC/D"/>
</dbReference>
<comment type="caution">
    <text evidence="1">The sequence shown here is derived from an EMBL/GenBank/DDBJ whole genome shotgun (WGS) entry which is preliminary data.</text>
</comment>